<organism evidence="2 3">
    <name type="scientific">Brevibacillus panacihumi W25</name>
    <dbReference type="NCBI Taxonomy" id="1408254"/>
    <lineage>
        <taxon>Bacteria</taxon>
        <taxon>Bacillati</taxon>
        <taxon>Bacillota</taxon>
        <taxon>Bacilli</taxon>
        <taxon>Bacillales</taxon>
        <taxon>Paenibacillaceae</taxon>
        <taxon>Brevibacillus</taxon>
    </lineage>
</organism>
<dbReference type="PANTHER" id="PTHR43591:SF24">
    <property type="entry name" value="2-METHOXY-6-POLYPRENYL-1,4-BENZOQUINOL METHYLASE, MITOCHONDRIAL"/>
    <property type="match status" value="1"/>
</dbReference>
<dbReference type="CDD" id="cd02440">
    <property type="entry name" value="AdoMet_MTases"/>
    <property type="match status" value="1"/>
</dbReference>
<dbReference type="OrthoDB" id="9804312at2"/>
<dbReference type="RefSeq" id="WP_023554140.1">
    <property type="nucleotide sequence ID" value="NZ_KI629782.1"/>
</dbReference>
<dbReference type="GO" id="GO:0032259">
    <property type="term" value="P:methylation"/>
    <property type="evidence" value="ECO:0007669"/>
    <property type="project" value="UniProtKB-KW"/>
</dbReference>
<dbReference type="EMBL" id="AYJU01000001">
    <property type="protein sequence ID" value="EST55793.1"/>
    <property type="molecule type" value="Genomic_DNA"/>
</dbReference>
<dbReference type="InterPro" id="IPR029063">
    <property type="entry name" value="SAM-dependent_MTases_sf"/>
</dbReference>
<dbReference type="eggNOG" id="COG2226">
    <property type="taxonomic scope" value="Bacteria"/>
</dbReference>
<proteinExistence type="predicted"/>
<keyword evidence="2" id="KW-0489">Methyltransferase</keyword>
<evidence type="ECO:0000313" key="2">
    <source>
        <dbReference type="EMBL" id="EST55793.1"/>
    </source>
</evidence>
<gene>
    <name evidence="2" type="ORF">T458_00195</name>
</gene>
<dbReference type="SUPFAM" id="SSF53335">
    <property type="entry name" value="S-adenosyl-L-methionine-dependent methyltransferases"/>
    <property type="match status" value="1"/>
</dbReference>
<keyword evidence="2" id="KW-0808">Transferase</keyword>
<dbReference type="PANTHER" id="PTHR43591">
    <property type="entry name" value="METHYLTRANSFERASE"/>
    <property type="match status" value="1"/>
</dbReference>
<dbReference type="InterPro" id="IPR013216">
    <property type="entry name" value="Methyltransf_11"/>
</dbReference>
<reference evidence="2 3" key="1">
    <citation type="journal article" date="2014" name="Genome Announc.">
        <title>Draft Genome Sequence of Brevibacillus panacihumi Strain W25, a Halotolerant Hydrocarbon-Degrading Bacterium.</title>
        <authorList>
            <person name="Wang X."/>
            <person name="Jin D."/>
            <person name="Zhou L."/>
            <person name="Wu L."/>
            <person name="An W."/>
            <person name="Chen Y."/>
            <person name="Zhao L."/>
        </authorList>
    </citation>
    <scope>NUCLEOTIDE SEQUENCE [LARGE SCALE GENOMIC DNA]</scope>
    <source>
        <strain evidence="2 3">W25</strain>
    </source>
</reference>
<protein>
    <submittedName>
        <fullName evidence="2">Type 11 methyltransferase</fullName>
    </submittedName>
</protein>
<sequence>MAENLFIERLDAQEVHLPQIMEDLDFSIRSLFYHGMEQRLFDFFQIKPNMRILDLGCGTGFLTEWLYRTYPDHELEIVGVDLQEALLSKATERANAASFPIVYMRGDAHALSFADDSFDLIVSHTLIKWVEEPKRVLSEMYRVLKQDGLLCIGERILPPVFLSKDRIDQIVQRKTESMMNSIPHPQIALELPERMNQMGMREVDCIAFSVPTRMGKTGEALRNFESKIDTTGNREQVRLFIHQLLWASGRK</sequence>
<comment type="caution">
    <text evidence="2">The sequence shown here is derived from an EMBL/GenBank/DDBJ whole genome shotgun (WGS) entry which is preliminary data.</text>
</comment>
<dbReference type="HOGENOM" id="CLU_1105468_0_0_9"/>
<dbReference type="PATRIC" id="fig|1408254.3.peg.40"/>
<dbReference type="STRING" id="1408254.T458_00195"/>
<accession>V6MK13</accession>
<dbReference type="Pfam" id="PF08241">
    <property type="entry name" value="Methyltransf_11"/>
    <property type="match status" value="1"/>
</dbReference>
<dbReference type="Proteomes" id="UP000017973">
    <property type="component" value="Unassembled WGS sequence"/>
</dbReference>
<dbReference type="Gene3D" id="3.40.50.150">
    <property type="entry name" value="Vaccinia Virus protein VP39"/>
    <property type="match status" value="1"/>
</dbReference>
<keyword evidence="3" id="KW-1185">Reference proteome</keyword>
<name>V6MK13_9BACL</name>
<evidence type="ECO:0000313" key="3">
    <source>
        <dbReference type="Proteomes" id="UP000017973"/>
    </source>
</evidence>
<dbReference type="AlphaFoldDB" id="V6MK13"/>
<feature type="domain" description="Methyltransferase type 11" evidence="1">
    <location>
        <begin position="53"/>
        <end position="152"/>
    </location>
</feature>
<dbReference type="GO" id="GO:0008757">
    <property type="term" value="F:S-adenosylmethionine-dependent methyltransferase activity"/>
    <property type="evidence" value="ECO:0007669"/>
    <property type="project" value="InterPro"/>
</dbReference>
<evidence type="ECO:0000259" key="1">
    <source>
        <dbReference type="Pfam" id="PF08241"/>
    </source>
</evidence>